<dbReference type="Pfam" id="PF07676">
    <property type="entry name" value="PD40"/>
    <property type="match status" value="4"/>
</dbReference>
<evidence type="ECO:0000313" key="7">
    <source>
        <dbReference type="EMBL" id="ELR73566.1"/>
    </source>
</evidence>
<keyword evidence="3" id="KW-0998">Cell outer membrane</keyword>
<dbReference type="Gene3D" id="3.30.1330.60">
    <property type="entry name" value="OmpA-like domain"/>
    <property type="match status" value="1"/>
</dbReference>
<dbReference type="Pfam" id="PF13174">
    <property type="entry name" value="TPR_6"/>
    <property type="match status" value="1"/>
</dbReference>
<proteinExistence type="predicted"/>
<feature type="domain" description="OmpA-like" evidence="6">
    <location>
        <begin position="543"/>
        <end position="659"/>
    </location>
</feature>
<dbReference type="SUPFAM" id="SSF48452">
    <property type="entry name" value="TPR-like"/>
    <property type="match status" value="1"/>
</dbReference>
<dbReference type="SUPFAM" id="SSF82171">
    <property type="entry name" value="DPP6 N-terminal domain-like"/>
    <property type="match status" value="1"/>
</dbReference>
<evidence type="ECO:0000256" key="1">
    <source>
        <dbReference type="ARBA" id="ARBA00004442"/>
    </source>
</evidence>
<dbReference type="AlphaFoldDB" id="L8JWW3"/>
<dbReference type="InterPro" id="IPR006664">
    <property type="entry name" value="OMP_bac"/>
</dbReference>
<dbReference type="Pfam" id="PF00691">
    <property type="entry name" value="OmpA"/>
    <property type="match status" value="1"/>
</dbReference>
<dbReference type="eggNOG" id="COG0823">
    <property type="taxonomic scope" value="Bacteria"/>
</dbReference>
<dbReference type="CDD" id="cd07185">
    <property type="entry name" value="OmpA_C-like"/>
    <property type="match status" value="1"/>
</dbReference>
<dbReference type="eggNOG" id="COG0457">
    <property type="taxonomic scope" value="Bacteria"/>
</dbReference>
<dbReference type="EMBL" id="AMZN01000004">
    <property type="protein sequence ID" value="ELR73566.1"/>
    <property type="molecule type" value="Genomic_DNA"/>
</dbReference>
<dbReference type="STRING" id="1237149.C900_02651"/>
<dbReference type="PANTHER" id="PTHR30329">
    <property type="entry name" value="STATOR ELEMENT OF FLAGELLAR MOTOR COMPLEX"/>
    <property type="match status" value="1"/>
</dbReference>
<dbReference type="InterPro" id="IPR050330">
    <property type="entry name" value="Bact_OuterMem_StrucFunc"/>
</dbReference>
<dbReference type="PROSITE" id="PS51123">
    <property type="entry name" value="OMPA_2"/>
    <property type="match status" value="1"/>
</dbReference>
<dbReference type="SMART" id="SM00028">
    <property type="entry name" value="TPR"/>
    <property type="match status" value="3"/>
</dbReference>
<evidence type="ECO:0000256" key="4">
    <source>
        <dbReference type="PROSITE-ProRule" id="PRU00339"/>
    </source>
</evidence>
<dbReference type="InterPro" id="IPR019734">
    <property type="entry name" value="TPR_rpt"/>
</dbReference>
<dbReference type="Proteomes" id="UP000011135">
    <property type="component" value="Unassembled WGS sequence"/>
</dbReference>
<keyword evidence="8" id="KW-1185">Reference proteome</keyword>
<dbReference type="InterPro" id="IPR011990">
    <property type="entry name" value="TPR-like_helical_dom_sf"/>
</dbReference>
<dbReference type="SUPFAM" id="SSF103088">
    <property type="entry name" value="OmpA-like"/>
    <property type="match status" value="1"/>
</dbReference>
<accession>L8JWW3</accession>
<reference evidence="7 8" key="1">
    <citation type="submission" date="2012-12" db="EMBL/GenBank/DDBJ databases">
        <title>Genome assembly of Fulvivirga imtechensis AK7.</title>
        <authorList>
            <person name="Nupur N."/>
            <person name="Khatri I."/>
            <person name="Kumar R."/>
            <person name="Subramanian S."/>
            <person name="Pinnaka A."/>
        </authorList>
    </citation>
    <scope>NUCLEOTIDE SEQUENCE [LARGE SCALE GENOMIC DNA]</scope>
    <source>
        <strain evidence="7 8">AK7</strain>
    </source>
</reference>
<dbReference type="PANTHER" id="PTHR30329:SF21">
    <property type="entry name" value="LIPOPROTEIN YIAD-RELATED"/>
    <property type="match status" value="1"/>
</dbReference>
<dbReference type="PRINTS" id="PR01021">
    <property type="entry name" value="OMPADOMAIN"/>
</dbReference>
<keyword evidence="2 5" id="KW-0472">Membrane</keyword>
<name>L8JWW3_9BACT</name>
<evidence type="ECO:0000256" key="2">
    <source>
        <dbReference type="ARBA" id="ARBA00023136"/>
    </source>
</evidence>
<evidence type="ECO:0000313" key="8">
    <source>
        <dbReference type="Proteomes" id="UP000011135"/>
    </source>
</evidence>
<sequence length="666" mass="74367">MKKANRYYKYGDYHNAVKYYHRAANLKKGNVKVTYMLGLAYLAGDNKTEALKYLETVYKLDPKVDADMEYHLGLAYQYHNRFDEAIAAFKRYKDRHRKRTFIADHKIDQCMLGDSLIRHSAGIEVRNAGMNINSPYNDYTPLIFDNGQSLIFTSNRAGSTGGLRLSDGSYYEDIYISHRDGNDWDKPQKIGSGINLKYHDAAASISPDGKTLFLYYEKGGGDIYTSKFENNEWTTPEPLSKHINSVFWETAASITADGKTIYFTSNRPGGIGDLDIYRSELDENGEWGPAQNLGPTINTPASEDAPFIHPDGKTLYFGSTGHLGMGGSDIFYSQLVDGKFQEPVNMGYPINTVFNDNYFVITPDRKEAYYTSLRSGGTGMADIYYANMDVPEPIKQEPAITEEIIAELPVSPKELIADAGDPEPMLDDNTEEATTKYYDEGFMQLQKDLGVVTVLRGKVIDATTAKPLFAKLKLMNNETNILVAEVDSDPETGEFELVIPHGGNYGVSTSKIGYLFNSINFNLPAFHDYQEVDTHVLLQKAKVGSKVILKNIFFDTGKADLRTESLAELDRIKELLLDNGSLQVQINGHTDNVGNAVYNKILSKKRAQAVVDYLVARGIPGGRLFAKGFGEERPLVSNDDEKDGREINRRTEIEIIGMGESLAVNE</sequence>
<dbReference type="InterPro" id="IPR036737">
    <property type="entry name" value="OmpA-like_sf"/>
</dbReference>
<dbReference type="InterPro" id="IPR011042">
    <property type="entry name" value="6-blade_b-propeller_TolB-like"/>
</dbReference>
<dbReference type="PROSITE" id="PS50005">
    <property type="entry name" value="TPR"/>
    <property type="match status" value="1"/>
</dbReference>
<organism evidence="7 8">
    <name type="scientific">Fulvivirga imtechensis AK7</name>
    <dbReference type="NCBI Taxonomy" id="1237149"/>
    <lineage>
        <taxon>Bacteria</taxon>
        <taxon>Pseudomonadati</taxon>
        <taxon>Bacteroidota</taxon>
        <taxon>Cytophagia</taxon>
        <taxon>Cytophagales</taxon>
        <taxon>Fulvivirgaceae</taxon>
        <taxon>Fulvivirga</taxon>
    </lineage>
</organism>
<gene>
    <name evidence="7" type="ORF">C900_02651</name>
</gene>
<dbReference type="InterPro" id="IPR006665">
    <property type="entry name" value="OmpA-like"/>
</dbReference>
<feature type="repeat" description="TPR" evidence="4">
    <location>
        <begin position="31"/>
        <end position="64"/>
    </location>
</feature>
<evidence type="ECO:0000256" key="5">
    <source>
        <dbReference type="PROSITE-ProRule" id="PRU00473"/>
    </source>
</evidence>
<comment type="caution">
    <text evidence="7">The sequence shown here is derived from an EMBL/GenBank/DDBJ whole genome shotgun (WGS) entry which is preliminary data.</text>
</comment>
<dbReference type="Pfam" id="PF13432">
    <property type="entry name" value="TPR_16"/>
    <property type="match status" value="1"/>
</dbReference>
<protein>
    <submittedName>
        <fullName evidence="7">Outer membrane protein, OmpA/MotB family</fullName>
    </submittedName>
</protein>
<dbReference type="eggNOG" id="COG2885">
    <property type="taxonomic scope" value="Bacteria"/>
</dbReference>
<evidence type="ECO:0000259" key="6">
    <source>
        <dbReference type="PROSITE" id="PS51123"/>
    </source>
</evidence>
<dbReference type="GO" id="GO:0009279">
    <property type="term" value="C:cell outer membrane"/>
    <property type="evidence" value="ECO:0007669"/>
    <property type="project" value="UniProtKB-SubCell"/>
</dbReference>
<dbReference type="Gene3D" id="1.25.40.10">
    <property type="entry name" value="Tetratricopeptide repeat domain"/>
    <property type="match status" value="1"/>
</dbReference>
<dbReference type="Gene3D" id="2.120.10.30">
    <property type="entry name" value="TolB, C-terminal domain"/>
    <property type="match status" value="1"/>
</dbReference>
<evidence type="ECO:0000256" key="3">
    <source>
        <dbReference type="ARBA" id="ARBA00023237"/>
    </source>
</evidence>
<comment type="subcellular location">
    <subcellularLocation>
        <location evidence="1">Cell outer membrane</location>
    </subcellularLocation>
</comment>
<keyword evidence="4" id="KW-0802">TPR repeat</keyword>
<dbReference type="InterPro" id="IPR011659">
    <property type="entry name" value="WD40"/>
</dbReference>